<evidence type="ECO:0000313" key="2">
    <source>
        <dbReference type="Proteomes" id="UP001232584"/>
    </source>
</evidence>
<evidence type="ECO:0000313" key="1">
    <source>
        <dbReference type="EMBL" id="MDQ0557169.1"/>
    </source>
</evidence>
<sequence>MVISTLNGSPKVSDSNSEINLSVIEERLDKENIIKRYTINKKLLSKDEVREIVLSDVLIIAFPLYIDGIPSHLLEQMIILEKAYQAQEHKKTVVYVVANNGFYEGDQNEYALQMVENFCLRSGICWGQGIGIGAGEMIGQLCKEKMPVNKGPLTSYGKAIESLVSNIKNQTCGENIYTCPNFQVFLFKFIAHHHQWDGNAKKNGVSKRQMRKRIIYNQS</sequence>
<evidence type="ECO:0008006" key="3">
    <source>
        <dbReference type="Google" id="ProtNLM"/>
    </source>
</evidence>
<keyword evidence="2" id="KW-1185">Reference proteome</keyword>
<dbReference type="Proteomes" id="UP001232584">
    <property type="component" value="Unassembled WGS sequence"/>
</dbReference>
<organism evidence="1 2">
    <name type="scientific">Paraclostridium ghonii</name>
    <dbReference type="NCBI Taxonomy" id="29358"/>
    <lineage>
        <taxon>Bacteria</taxon>
        <taxon>Bacillati</taxon>
        <taxon>Bacillota</taxon>
        <taxon>Clostridia</taxon>
        <taxon>Peptostreptococcales</taxon>
        <taxon>Peptostreptococcaceae</taxon>
        <taxon>Paraclostridium</taxon>
    </lineage>
</organism>
<dbReference type="EMBL" id="JAUSWG010000009">
    <property type="protein sequence ID" value="MDQ0557169.1"/>
    <property type="molecule type" value="Genomic_DNA"/>
</dbReference>
<protein>
    <recommendedName>
        <fullName evidence="3">NADPH-dependent FMN reductase-like domain-containing protein</fullName>
    </recommendedName>
</protein>
<proteinExistence type="predicted"/>
<dbReference type="RefSeq" id="WP_307507884.1">
    <property type="nucleotide sequence ID" value="NZ_BAAACE010000012.1"/>
</dbReference>
<dbReference type="InterPro" id="IPR029039">
    <property type="entry name" value="Flavoprotein-like_sf"/>
</dbReference>
<dbReference type="Gene3D" id="3.40.50.360">
    <property type="match status" value="1"/>
</dbReference>
<accession>A0ABU0N2H3</accession>
<name>A0ABU0N2H3_9FIRM</name>
<gene>
    <name evidence="1" type="ORF">QOZ92_002287</name>
</gene>
<comment type="caution">
    <text evidence="1">The sequence shown here is derived from an EMBL/GenBank/DDBJ whole genome shotgun (WGS) entry which is preliminary data.</text>
</comment>
<dbReference type="SUPFAM" id="SSF52218">
    <property type="entry name" value="Flavoproteins"/>
    <property type="match status" value="1"/>
</dbReference>
<reference evidence="1 2" key="1">
    <citation type="submission" date="2023-07" db="EMBL/GenBank/DDBJ databases">
        <title>Genomic Encyclopedia of Type Strains, Phase IV (KMG-IV): sequencing the most valuable type-strain genomes for metagenomic binning, comparative biology and taxonomic classification.</title>
        <authorList>
            <person name="Goeker M."/>
        </authorList>
    </citation>
    <scope>NUCLEOTIDE SEQUENCE [LARGE SCALE GENOMIC DNA]</scope>
    <source>
        <strain evidence="1 2">DSM 15049</strain>
    </source>
</reference>